<evidence type="ECO:0000256" key="1">
    <source>
        <dbReference type="SAM" id="MobiDB-lite"/>
    </source>
</evidence>
<name>A0ABQ7G9Y5_DUNSA</name>
<comment type="caution">
    <text evidence="2">The sequence shown here is derived from an EMBL/GenBank/DDBJ whole genome shotgun (WGS) entry which is preliminary data.</text>
</comment>
<organism evidence="2 3">
    <name type="scientific">Dunaliella salina</name>
    <name type="common">Green alga</name>
    <name type="synonym">Protococcus salinus</name>
    <dbReference type="NCBI Taxonomy" id="3046"/>
    <lineage>
        <taxon>Eukaryota</taxon>
        <taxon>Viridiplantae</taxon>
        <taxon>Chlorophyta</taxon>
        <taxon>core chlorophytes</taxon>
        <taxon>Chlorophyceae</taxon>
        <taxon>CS clade</taxon>
        <taxon>Chlamydomonadales</taxon>
        <taxon>Dunaliellaceae</taxon>
        <taxon>Dunaliella</taxon>
    </lineage>
</organism>
<dbReference type="Proteomes" id="UP000815325">
    <property type="component" value="Unassembled WGS sequence"/>
</dbReference>
<keyword evidence="3" id="KW-1185">Reference proteome</keyword>
<feature type="compositionally biased region" description="Polar residues" evidence="1">
    <location>
        <begin position="201"/>
        <end position="221"/>
    </location>
</feature>
<feature type="compositionally biased region" description="Polar residues" evidence="1">
    <location>
        <begin position="108"/>
        <end position="118"/>
    </location>
</feature>
<proteinExistence type="predicted"/>
<accession>A0ABQ7G9Y5</accession>
<feature type="compositionally biased region" description="Low complexity" evidence="1">
    <location>
        <begin position="231"/>
        <end position="245"/>
    </location>
</feature>
<evidence type="ECO:0008006" key="4">
    <source>
        <dbReference type="Google" id="ProtNLM"/>
    </source>
</evidence>
<evidence type="ECO:0000313" key="3">
    <source>
        <dbReference type="Proteomes" id="UP000815325"/>
    </source>
</evidence>
<feature type="region of interest" description="Disordered" evidence="1">
    <location>
        <begin position="108"/>
        <end position="323"/>
    </location>
</feature>
<sequence length="384" mass="41203">MRPRHISWIHKCNCFAEDTGYAALFRVEEQLAKIAGRIDKAKQQILFPEAKGYQFSTGDSGVYVGCQDLFLSEVSGRFEVRCRRVTKSDGNYAASLFISFGGVSCTTDSTEARMSSRPSGGEKDPSGSHARNLRKNVNVRQSAGPGSPSRSAADKAAASAASPFDNPAVGPSHHHTRTGSTGSNLAPPPSSTASPARPQHEQQQPHTPGATPSSSGRSSMPNAAGFGTHAHSYQQQQHPSPSMHSPPHKERGLGSYRVAPLDVPLPPLPGRASQEPAHPKGEMVASFLSGLSRKKHKYKKKAEQDMLGTPSRSSSGAKGLGDRIEHKFNKFGESMRDGMGLGSKGKLSKLGKLIAIKAPKSGHNKEDSKFGDEIPSQYFHVEER</sequence>
<evidence type="ECO:0000313" key="2">
    <source>
        <dbReference type="EMBL" id="KAF5831417.1"/>
    </source>
</evidence>
<reference evidence="2" key="1">
    <citation type="submission" date="2017-08" db="EMBL/GenBank/DDBJ databases">
        <authorList>
            <person name="Polle J.E."/>
            <person name="Barry K."/>
            <person name="Cushman J."/>
            <person name="Schmutz J."/>
            <person name="Tran D."/>
            <person name="Hathwaick L.T."/>
            <person name="Yim W.C."/>
            <person name="Jenkins J."/>
            <person name="Mckie-Krisberg Z.M."/>
            <person name="Prochnik S."/>
            <person name="Lindquist E."/>
            <person name="Dockter R.B."/>
            <person name="Adam C."/>
            <person name="Molina H."/>
            <person name="Bunkerborg J."/>
            <person name="Jin E."/>
            <person name="Buchheim M."/>
            <person name="Magnuson J."/>
        </authorList>
    </citation>
    <scope>NUCLEOTIDE SEQUENCE</scope>
    <source>
        <strain evidence="2">CCAP 19/18</strain>
    </source>
</reference>
<feature type="compositionally biased region" description="Low complexity" evidence="1">
    <location>
        <begin position="142"/>
        <end position="162"/>
    </location>
</feature>
<gene>
    <name evidence="2" type="ORF">DUNSADRAFT_13152</name>
</gene>
<protein>
    <recommendedName>
        <fullName evidence="4">Encoded protein</fullName>
    </recommendedName>
</protein>
<dbReference type="EMBL" id="MU069950">
    <property type="protein sequence ID" value="KAF5831417.1"/>
    <property type="molecule type" value="Genomic_DNA"/>
</dbReference>